<feature type="transmembrane region" description="Helical" evidence="7">
    <location>
        <begin position="278"/>
        <end position="298"/>
    </location>
</feature>
<dbReference type="SUPFAM" id="SSF103473">
    <property type="entry name" value="MFS general substrate transporter"/>
    <property type="match status" value="1"/>
</dbReference>
<dbReference type="InterPro" id="IPR050171">
    <property type="entry name" value="MFS_Transporters"/>
</dbReference>
<dbReference type="InterPro" id="IPR036259">
    <property type="entry name" value="MFS_trans_sf"/>
</dbReference>
<keyword evidence="5 7" id="KW-1133">Transmembrane helix</keyword>
<dbReference type="GO" id="GO:0022857">
    <property type="term" value="F:transmembrane transporter activity"/>
    <property type="evidence" value="ECO:0007669"/>
    <property type="project" value="InterPro"/>
</dbReference>
<organism evidence="9 10">
    <name type="scientific">Oceanibacterium hippocampi</name>
    <dbReference type="NCBI Taxonomy" id="745714"/>
    <lineage>
        <taxon>Bacteria</taxon>
        <taxon>Pseudomonadati</taxon>
        <taxon>Pseudomonadota</taxon>
        <taxon>Alphaproteobacteria</taxon>
        <taxon>Sneathiellales</taxon>
        <taxon>Sneathiellaceae</taxon>
        <taxon>Oceanibacterium</taxon>
    </lineage>
</organism>
<accession>A0A1Y5SX81</accession>
<dbReference type="InterPro" id="IPR020846">
    <property type="entry name" value="MFS_dom"/>
</dbReference>
<dbReference type="EMBL" id="FWFR01000001">
    <property type="protein sequence ID" value="SLN47179.1"/>
    <property type="molecule type" value="Genomic_DNA"/>
</dbReference>
<keyword evidence="2" id="KW-0813">Transport</keyword>
<dbReference type="OrthoDB" id="9781976at2"/>
<evidence type="ECO:0000256" key="2">
    <source>
        <dbReference type="ARBA" id="ARBA00022448"/>
    </source>
</evidence>
<dbReference type="InterPro" id="IPR011701">
    <property type="entry name" value="MFS"/>
</dbReference>
<feature type="transmembrane region" description="Helical" evidence="7">
    <location>
        <begin position="129"/>
        <end position="155"/>
    </location>
</feature>
<feature type="transmembrane region" description="Helical" evidence="7">
    <location>
        <begin position="95"/>
        <end position="117"/>
    </location>
</feature>
<reference evidence="9 10" key="1">
    <citation type="submission" date="2017-03" db="EMBL/GenBank/DDBJ databases">
        <authorList>
            <person name="Afonso C.L."/>
            <person name="Miller P.J."/>
            <person name="Scott M.A."/>
            <person name="Spackman E."/>
            <person name="Goraichik I."/>
            <person name="Dimitrov K.M."/>
            <person name="Suarez D.L."/>
            <person name="Swayne D.E."/>
        </authorList>
    </citation>
    <scope>NUCLEOTIDE SEQUENCE [LARGE SCALE GENOMIC DNA]</scope>
    <source>
        <strain evidence="9 10">CECT 7691</strain>
    </source>
</reference>
<dbReference type="Proteomes" id="UP000193200">
    <property type="component" value="Unassembled WGS sequence"/>
</dbReference>
<feature type="transmembrane region" description="Helical" evidence="7">
    <location>
        <begin position="208"/>
        <end position="229"/>
    </location>
</feature>
<feature type="transmembrane region" description="Helical" evidence="7">
    <location>
        <begin position="241"/>
        <end position="266"/>
    </location>
</feature>
<keyword evidence="4 7" id="KW-0812">Transmembrane</keyword>
<dbReference type="PANTHER" id="PTHR23517">
    <property type="entry name" value="RESISTANCE PROTEIN MDTM, PUTATIVE-RELATED-RELATED"/>
    <property type="match status" value="1"/>
</dbReference>
<dbReference type="PROSITE" id="PS50850">
    <property type="entry name" value="MFS"/>
    <property type="match status" value="1"/>
</dbReference>
<feature type="domain" description="Major facilitator superfamily (MFS) profile" evidence="8">
    <location>
        <begin position="4"/>
        <end position="401"/>
    </location>
</feature>
<feature type="transmembrane region" description="Helical" evidence="7">
    <location>
        <begin position="304"/>
        <end position="328"/>
    </location>
</feature>
<dbReference type="Gene3D" id="1.20.1250.20">
    <property type="entry name" value="MFS general substrate transporter like domains"/>
    <property type="match status" value="1"/>
</dbReference>
<evidence type="ECO:0000256" key="4">
    <source>
        <dbReference type="ARBA" id="ARBA00022692"/>
    </source>
</evidence>
<dbReference type="GO" id="GO:0005886">
    <property type="term" value="C:plasma membrane"/>
    <property type="evidence" value="ECO:0007669"/>
    <property type="project" value="UniProtKB-SubCell"/>
</dbReference>
<comment type="subcellular location">
    <subcellularLocation>
        <location evidence="1">Cell membrane</location>
        <topology evidence="1">Multi-pass membrane protein</topology>
    </subcellularLocation>
</comment>
<evidence type="ECO:0000256" key="1">
    <source>
        <dbReference type="ARBA" id="ARBA00004651"/>
    </source>
</evidence>
<dbReference type="PROSITE" id="PS00216">
    <property type="entry name" value="SUGAR_TRANSPORT_1"/>
    <property type="match status" value="1"/>
</dbReference>
<feature type="transmembrane region" description="Helical" evidence="7">
    <location>
        <begin position="374"/>
        <end position="396"/>
    </location>
</feature>
<name>A0A1Y5SX81_9PROT</name>
<dbReference type="RefSeq" id="WP_139839610.1">
    <property type="nucleotide sequence ID" value="NZ_FWFR01000001.1"/>
</dbReference>
<dbReference type="InParanoid" id="A0A1Y5SX81"/>
<evidence type="ECO:0000256" key="5">
    <source>
        <dbReference type="ARBA" id="ARBA00022989"/>
    </source>
</evidence>
<keyword evidence="3" id="KW-1003">Cell membrane</keyword>
<feature type="transmembrane region" description="Helical" evidence="7">
    <location>
        <begin position="340"/>
        <end position="362"/>
    </location>
</feature>
<evidence type="ECO:0000259" key="8">
    <source>
        <dbReference type="PROSITE" id="PS50850"/>
    </source>
</evidence>
<evidence type="ECO:0000313" key="9">
    <source>
        <dbReference type="EMBL" id="SLN47179.1"/>
    </source>
</evidence>
<proteinExistence type="predicted"/>
<gene>
    <name evidence="9" type="primary">naiP</name>
    <name evidence="9" type="ORF">OCH7691_02030</name>
</gene>
<feature type="transmembrane region" description="Helical" evidence="7">
    <location>
        <begin position="70"/>
        <end position="89"/>
    </location>
</feature>
<evidence type="ECO:0000256" key="3">
    <source>
        <dbReference type="ARBA" id="ARBA00022475"/>
    </source>
</evidence>
<feature type="transmembrane region" description="Helical" evidence="7">
    <location>
        <begin position="42"/>
        <end position="61"/>
    </location>
</feature>
<evidence type="ECO:0000256" key="6">
    <source>
        <dbReference type="ARBA" id="ARBA00023136"/>
    </source>
</evidence>
<keyword evidence="6 7" id="KW-0472">Membrane</keyword>
<evidence type="ECO:0000256" key="7">
    <source>
        <dbReference type="SAM" id="Phobius"/>
    </source>
</evidence>
<protein>
    <submittedName>
        <fullName evidence="9">Putative niacin/nicotinamide transporter NaiP</fullName>
    </submittedName>
</protein>
<feature type="transmembrane region" description="Helical" evidence="7">
    <location>
        <begin position="161"/>
        <end position="179"/>
    </location>
</feature>
<dbReference type="Pfam" id="PF07690">
    <property type="entry name" value="MFS_1"/>
    <property type="match status" value="1"/>
</dbReference>
<evidence type="ECO:0000313" key="10">
    <source>
        <dbReference type="Proteomes" id="UP000193200"/>
    </source>
</evidence>
<keyword evidence="10" id="KW-1185">Reference proteome</keyword>
<sequence>MNRFLLLLTASRFTASIAMMIYAGSLPFLLGEWRMSGAEAGAVQSVFNLAYAISLLVTSWLSDHLGAKRVFLASNACSLVSFLIFAFAARSHESALVLYGLVGLTLGGSYTPALMLVADKVPSASRGWAMGLVLAGSSLGYCVAIALAAACIPVIGYRWTWALVALFLCAGFAAALAALRREPNRIHRREPVAEGETRFRESLASRPSVLLTAGYTSHCWELLGMWAWAPAFLTISLAGRIDWSAATLGIVIACILHFSGALATLISGGLSDRFGRKLILVTMALAGAALSYVFGWSIGWGPAVVLVLAALYGFATIADSGVLSTAMTESVAPRHLGSMLALRSILGFGAGAVSPLVFGWILDLTNPGLDTPRNWGWAFAVLGIGGSLATLFAILLPRDRRRPRRAVD</sequence>
<dbReference type="InterPro" id="IPR005829">
    <property type="entry name" value="Sugar_transporter_CS"/>
</dbReference>
<dbReference type="AlphaFoldDB" id="A0A1Y5SX81"/>